<keyword evidence="9" id="KW-1185">Reference proteome</keyword>
<evidence type="ECO:0000313" key="9">
    <source>
        <dbReference type="Proteomes" id="UP000239590"/>
    </source>
</evidence>
<dbReference type="GO" id="GO:0006189">
    <property type="term" value="P:'de novo' IMP biosynthetic process"/>
    <property type="evidence" value="ECO:0007669"/>
    <property type="project" value="UniProtKB-UniRule"/>
</dbReference>
<comment type="similarity">
    <text evidence="4 6">Belongs to the GART family.</text>
</comment>
<dbReference type="PANTHER" id="PTHR43369">
    <property type="entry name" value="PHOSPHORIBOSYLGLYCINAMIDE FORMYLTRANSFERASE"/>
    <property type="match status" value="1"/>
</dbReference>
<dbReference type="CDD" id="cd08645">
    <property type="entry name" value="FMT_core_GART"/>
    <property type="match status" value="1"/>
</dbReference>
<organism evidence="8 9">
    <name type="scientific">Siphonobacter curvatus</name>
    <dbReference type="NCBI Taxonomy" id="2094562"/>
    <lineage>
        <taxon>Bacteria</taxon>
        <taxon>Pseudomonadati</taxon>
        <taxon>Bacteroidota</taxon>
        <taxon>Cytophagia</taxon>
        <taxon>Cytophagales</taxon>
        <taxon>Cytophagaceae</taxon>
        <taxon>Siphonobacter</taxon>
    </lineage>
</organism>
<evidence type="ECO:0000313" key="8">
    <source>
        <dbReference type="EMBL" id="PQA60462.1"/>
    </source>
</evidence>
<proteinExistence type="inferred from homology"/>
<dbReference type="Gene3D" id="3.40.50.170">
    <property type="entry name" value="Formyl transferase, N-terminal domain"/>
    <property type="match status" value="1"/>
</dbReference>
<evidence type="ECO:0000256" key="4">
    <source>
        <dbReference type="ARBA" id="ARBA00038440"/>
    </source>
</evidence>
<dbReference type="GO" id="GO:0005829">
    <property type="term" value="C:cytosol"/>
    <property type="evidence" value="ECO:0007669"/>
    <property type="project" value="TreeGrafter"/>
</dbReference>
<dbReference type="InterPro" id="IPR036477">
    <property type="entry name" value="Formyl_transf_N_sf"/>
</dbReference>
<dbReference type="AlphaFoldDB" id="A0A2S7IS05"/>
<sequence length="191" mass="21304">MKRLALFASGSGTNVENIVRYFDGHAEISVELILCNNPSAGVIERANRLGIPIRLFDRQQFRSGEVRSWLEEARIDWVILAGFLWLVPKELVEAFPNRILNIHPALLPSYGGKGMYGDRVHEAVVAANETQSGITIHLVNEHYDEGNTVFQASFPVEPGDTAAEVARKCHELEYKHYPPVIEEAVLKGIPS</sequence>
<accession>A0A2S7IS05</accession>
<feature type="site" description="Raises pKa of active site His" evidence="6">
    <location>
        <position position="144"/>
    </location>
</feature>
<evidence type="ECO:0000256" key="5">
    <source>
        <dbReference type="ARBA" id="ARBA00047664"/>
    </source>
</evidence>
<evidence type="ECO:0000256" key="6">
    <source>
        <dbReference type="HAMAP-Rule" id="MF_01930"/>
    </source>
</evidence>
<comment type="caution">
    <text evidence="6">Lacks conserved residue(s) required for the propagation of feature annotation.</text>
</comment>
<comment type="catalytic activity">
    <reaction evidence="5 6">
        <text>N(1)-(5-phospho-beta-D-ribosyl)glycinamide + (6R)-10-formyltetrahydrofolate = N(2)-formyl-N(1)-(5-phospho-beta-D-ribosyl)glycinamide + (6S)-5,6,7,8-tetrahydrofolate + H(+)</text>
        <dbReference type="Rhea" id="RHEA:15053"/>
        <dbReference type="ChEBI" id="CHEBI:15378"/>
        <dbReference type="ChEBI" id="CHEBI:57453"/>
        <dbReference type="ChEBI" id="CHEBI:143788"/>
        <dbReference type="ChEBI" id="CHEBI:147286"/>
        <dbReference type="ChEBI" id="CHEBI:195366"/>
        <dbReference type="EC" id="2.1.2.2"/>
    </reaction>
</comment>
<dbReference type="Pfam" id="PF00551">
    <property type="entry name" value="Formyl_trans_N"/>
    <property type="match status" value="1"/>
</dbReference>
<dbReference type="OrthoDB" id="9806170at2"/>
<comment type="function">
    <text evidence="6">Catalyzes the transfer of a formyl group from 10-formyltetrahydrofolate to 5-phospho-ribosyl-glycinamide (GAR), producing 5-phospho-ribosyl-N-formylglycinamide (FGAR) and tetrahydrofolate.</text>
</comment>
<dbReference type="EMBL" id="PTRA01000001">
    <property type="protein sequence ID" value="PQA60462.1"/>
    <property type="molecule type" value="Genomic_DNA"/>
</dbReference>
<keyword evidence="3 6" id="KW-0658">Purine biosynthesis</keyword>
<reference evidence="9" key="1">
    <citation type="submission" date="2018-02" db="EMBL/GenBank/DDBJ databases">
        <title>Genome sequencing of Solimonas sp. HR-BB.</title>
        <authorList>
            <person name="Lee Y."/>
            <person name="Jeon C.O."/>
        </authorList>
    </citation>
    <scope>NUCLEOTIDE SEQUENCE [LARGE SCALE GENOMIC DNA]</scope>
    <source>
        <strain evidence="9">HR-U</strain>
    </source>
</reference>
<dbReference type="Proteomes" id="UP000239590">
    <property type="component" value="Unassembled WGS sequence"/>
</dbReference>
<evidence type="ECO:0000256" key="1">
    <source>
        <dbReference type="ARBA" id="ARBA00005054"/>
    </source>
</evidence>
<comment type="caution">
    <text evidence="8">The sequence shown here is derived from an EMBL/GenBank/DDBJ whole genome shotgun (WGS) entry which is preliminary data.</text>
</comment>
<dbReference type="InterPro" id="IPR002376">
    <property type="entry name" value="Formyl_transf_N"/>
</dbReference>
<dbReference type="InterPro" id="IPR001555">
    <property type="entry name" value="GART_AS"/>
</dbReference>
<protein>
    <recommendedName>
        <fullName evidence="6">Phosphoribosylglycinamide formyltransferase</fullName>
        <ecNumber evidence="6">2.1.2.2</ecNumber>
    </recommendedName>
    <alternativeName>
        <fullName evidence="6">5'-phosphoribosylglycinamide transformylase</fullName>
    </alternativeName>
    <alternativeName>
        <fullName evidence="6">GAR transformylase</fullName>
        <shortName evidence="6">GART</shortName>
    </alternativeName>
</protein>
<dbReference type="PROSITE" id="PS00373">
    <property type="entry name" value="GART"/>
    <property type="match status" value="1"/>
</dbReference>
<feature type="domain" description="Formyl transferase N-terminal" evidence="7">
    <location>
        <begin position="2"/>
        <end position="181"/>
    </location>
</feature>
<comment type="pathway">
    <text evidence="1 6">Purine metabolism; IMP biosynthesis via de novo pathway; N(2)-formyl-N(1)-(5-phospho-D-ribosyl)glycinamide from N(1)-(5-phospho-D-ribosyl)glycinamide (10-formyl THF route): step 1/1.</text>
</comment>
<dbReference type="HAMAP" id="MF_01930">
    <property type="entry name" value="PurN"/>
    <property type="match status" value="1"/>
</dbReference>
<keyword evidence="2 6" id="KW-0808">Transferase</keyword>
<feature type="active site" description="Proton donor" evidence="6">
    <location>
        <position position="103"/>
    </location>
</feature>
<dbReference type="PANTHER" id="PTHR43369:SF2">
    <property type="entry name" value="PHOSPHORIBOSYLGLYCINAMIDE FORMYLTRANSFERASE"/>
    <property type="match status" value="1"/>
</dbReference>
<name>A0A2S7IS05_9BACT</name>
<evidence type="ECO:0000256" key="3">
    <source>
        <dbReference type="ARBA" id="ARBA00022755"/>
    </source>
</evidence>
<dbReference type="EC" id="2.1.2.2" evidence="6"/>
<feature type="binding site" evidence="6">
    <location>
        <position position="101"/>
    </location>
    <ligand>
        <name>(6R)-10-formyltetrahydrofolate</name>
        <dbReference type="ChEBI" id="CHEBI:195366"/>
    </ligand>
</feature>
<dbReference type="UniPathway" id="UPA00074">
    <property type="reaction ID" value="UER00126"/>
</dbReference>
<feature type="binding site" evidence="6">
    <location>
        <position position="58"/>
    </location>
    <ligand>
        <name>(6R)-10-formyltetrahydrofolate</name>
        <dbReference type="ChEBI" id="CHEBI:195366"/>
    </ligand>
</feature>
<gene>
    <name evidence="6" type="primary">purN</name>
    <name evidence="8" type="ORF">C5O19_12835</name>
</gene>
<dbReference type="GO" id="GO:0004644">
    <property type="term" value="F:phosphoribosylglycinamide formyltransferase activity"/>
    <property type="evidence" value="ECO:0007669"/>
    <property type="project" value="UniProtKB-UniRule"/>
</dbReference>
<evidence type="ECO:0000256" key="2">
    <source>
        <dbReference type="ARBA" id="ARBA00022679"/>
    </source>
</evidence>
<dbReference type="InterPro" id="IPR004607">
    <property type="entry name" value="GART"/>
</dbReference>
<evidence type="ECO:0000259" key="7">
    <source>
        <dbReference type="Pfam" id="PF00551"/>
    </source>
</evidence>
<feature type="binding site" evidence="6">
    <location>
        <begin position="12"/>
        <end position="14"/>
    </location>
    <ligand>
        <name>N(1)-(5-phospho-beta-D-ribosyl)glycinamide</name>
        <dbReference type="ChEBI" id="CHEBI:143788"/>
    </ligand>
</feature>
<dbReference type="RefSeq" id="WP_104712786.1">
    <property type="nucleotide sequence ID" value="NZ_PTRA01000001.1"/>
</dbReference>
<dbReference type="SUPFAM" id="SSF53328">
    <property type="entry name" value="Formyltransferase"/>
    <property type="match status" value="1"/>
</dbReference>